<evidence type="ECO:0000256" key="1">
    <source>
        <dbReference type="ARBA" id="ARBA00004123"/>
    </source>
</evidence>
<feature type="non-terminal residue" evidence="7">
    <location>
        <position position="529"/>
    </location>
</feature>
<comment type="subcellular location">
    <subcellularLocation>
        <location evidence="1">Nucleus</location>
    </subcellularLocation>
</comment>
<dbReference type="InterPro" id="IPR001138">
    <property type="entry name" value="Zn2Cys6_DnaBD"/>
</dbReference>
<accession>A0A072PRW4</accession>
<dbReference type="STRING" id="1182545.A0A072PRW4"/>
<sequence length="529" mass="58349">KRAMKAKKSFRPPPRLRTKTGCSTCRTRRKKCDEAKPICFACQRLNIPCNWRDAALGDSRAPASPTSSSVVPSDAASDMESVVDISMPASLEASIWSLPQALRTQQDFNIFEYCARRYMNILVFPEAGTGFRDMSFLFNISYQYPFVMHAALAPAALHASFAALIPREDAMVYTQSALQGLRQATGTLAYSSDARDAFLTASLFMGIFEDFYPAASSASLTHYRAIGKVLEQTIAGVPRLQLSSMSFFERTLLDSVLYHFATRLLLAEDIEPTCASFPTATVAKYIEALDSERDDYAASASVLPVIGKIPPALFLAIYQVTWLSRQLPFVDDQNQNLALQCLSELDSLQDAHPILLHENDADFHHLSNSDIAAKLYALALRIFLAKVIDPDNVSSTSSWIEALLATGLALLKRYDGSALFGQFITWPMLVLGCASCPVTLFEMIQDKDGESGSAVRAQTRHLIQALLLQIWEVSFSGYVKRTATALENIWKIPNVLRSNNREYGSDSDEETLYDGLIALISKKGPGPGL</sequence>
<dbReference type="PROSITE" id="PS00463">
    <property type="entry name" value="ZN2_CY6_FUNGAL_1"/>
    <property type="match status" value="1"/>
</dbReference>
<dbReference type="GeneID" id="25275728"/>
<organism evidence="7 8">
    <name type="scientific">Exophiala aquamarina CBS 119918</name>
    <dbReference type="NCBI Taxonomy" id="1182545"/>
    <lineage>
        <taxon>Eukaryota</taxon>
        <taxon>Fungi</taxon>
        <taxon>Dikarya</taxon>
        <taxon>Ascomycota</taxon>
        <taxon>Pezizomycotina</taxon>
        <taxon>Eurotiomycetes</taxon>
        <taxon>Chaetothyriomycetidae</taxon>
        <taxon>Chaetothyriales</taxon>
        <taxon>Herpotrichiellaceae</taxon>
        <taxon>Exophiala</taxon>
    </lineage>
</organism>
<dbReference type="Pfam" id="PF11951">
    <property type="entry name" value="Fungal_trans_2"/>
    <property type="match status" value="1"/>
</dbReference>
<name>A0A072PRW4_9EURO</name>
<dbReference type="OrthoDB" id="4937900at2759"/>
<evidence type="ECO:0000313" key="8">
    <source>
        <dbReference type="Proteomes" id="UP000027920"/>
    </source>
</evidence>
<protein>
    <recommendedName>
        <fullName evidence="6">Zn(2)-C6 fungal-type domain-containing protein</fullName>
    </recommendedName>
</protein>
<dbReference type="InterPro" id="IPR036864">
    <property type="entry name" value="Zn2-C6_fun-type_DNA-bd_sf"/>
</dbReference>
<dbReference type="PROSITE" id="PS50048">
    <property type="entry name" value="ZN2_CY6_FUNGAL_2"/>
    <property type="match status" value="1"/>
</dbReference>
<dbReference type="EMBL" id="AMGV01000001">
    <property type="protein sequence ID" value="KEF62804.1"/>
    <property type="molecule type" value="Genomic_DNA"/>
</dbReference>
<proteinExistence type="predicted"/>
<dbReference type="GO" id="GO:0003677">
    <property type="term" value="F:DNA binding"/>
    <property type="evidence" value="ECO:0007669"/>
    <property type="project" value="UniProtKB-KW"/>
</dbReference>
<evidence type="ECO:0000313" key="7">
    <source>
        <dbReference type="EMBL" id="KEF62804.1"/>
    </source>
</evidence>
<keyword evidence="2" id="KW-0805">Transcription regulation</keyword>
<dbReference type="AlphaFoldDB" id="A0A072PRW4"/>
<dbReference type="Proteomes" id="UP000027920">
    <property type="component" value="Unassembled WGS sequence"/>
</dbReference>
<dbReference type="Gene3D" id="4.10.240.10">
    <property type="entry name" value="Zn(2)-C6 fungal-type DNA-binding domain"/>
    <property type="match status" value="1"/>
</dbReference>
<evidence type="ECO:0000256" key="4">
    <source>
        <dbReference type="ARBA" id="ARBA00023163"/>
    </source>
</evidence>
<dbReference type="GO" id="GO:0005634">
    <property type="term" value="C:nucleus"/>
    <property type="evidence" value="ECO:0007669"/>
    <property type="project" value="UniProtKB-SubCell"/>
</dbReference>
<reference evidence="7 8" key="1">
    <citation type="submission" date="2013-03" db="EMBL/GenBank/DDBJ databases">
        <title>The Genome Sequence of Exophiala aquamarina CBS 119918.</title>
        <authorList>
            <consortium name="The Broad Institute Genomics Platform"/>
            <person name="Cuomo C."/>
            <person name="de Hoog S."/>
            <person name="Gorbushina A."/>
            <person name="Walker B."/>
            <person name="Young S.K."/>
            <person name="Zeng Q."/>
            <person name="Gargeya S."/>
            <person name="Fitzgerald M."/>
            <person name="Haas B."/>
            <person name="Abouelleil A."/>
            <person name="Allen A.W."/>
            <person name="Alvarado L."/>
            <person name="Arachchi H.M."/>
            <person name="Berlin A.M."/>
            <person name="Chapman S.B."/>
            <person name="Gainer-Dewar J."/>
            <person name="Goldberg J."/>
            <person name="Griggs A."/>
            <person name="Gujja S."/>
            <person name="Hansen M."/>
            <person name="Howarth C."/>
            <person name="Imamovic A."/>
            <person name="Ireland A."/>
            <person name="Larimer J."/>
            <person name="McCowan C."/>
            <person name="Murphy C."/>
            <person name="Pearson M."/>
            <person name="Poon T.W."/>
            <person name="Priest M."/>
            <person name="Roberts A."/>
            <person name="Saif S."/>
            <person name="Shea T."/>
            <person name="Sisk P."/>
            <person name="Sykes S."/>
            <person name="Wortman J."/>
            <person name="Nusbaum C."/>
            <person name="Birren B."/>
        </authorList>
    </citation>
    <scope>NUCLEOTIDE SEQUENCE [LARGE SCALE GENOMIC DNA]</scope>
    <source>
        <strain evidence="7 8">CBS 119918</strain>
    </source>
</reference>
<feature type="domain" description="Zn(2)-C6 fungal-type" evidence="6">
    <location>
        <begin position="21"/>
        <end position="51"/>
    </location>
</feature>
<dbReference type="SUPFAM" id="SSF57701">
    <property type="entry name" value="Zn2/Cys6 DNA-binding domain"/>
    <property type="match status" value="1"/>
</dbReference>
<keyword evidence="8" id="KW-1185">Reference proteome</keyword>
<keyword evidence="4" id="KW-0804">Transcription</keyword>
<comment type="caution">
    <text evidence="7">The sequence shown here is derived from an EMBL/GenBank/DDBJ whole genome shotgun (WGS) entry which is preliminary data.</text>
</comment>
<keyword evidence="5" id="KW-0539">Nucleus</keyword>
<dbReference type="GO" id="GO:0008270">
    <property type="term" value="F:zinc ion binding"/>
    <property type="evidence" value="ECO:0007669"/>
    <property type="project" value="InterPro"/>
</dbReference>
<dbReference type="VEuPathDB" id="FungiDB:A1O9_00777"/>
<dbReference type="HOGENOM" id="CLU_023417_0_0_1"/>
<dbReference type="Pfam" id="PF00172">
    <property type="entry name" value="Zn_clus"/>
    <property type="match status" value="1"/>
</dbReference>
<feature type="non-terminal residue" evidence="7">
    <location>
        <position position="1"/>
    </location>
</feature>
<keyword evidence="3" id="KW-0238">DNA-binding</keyword>
<evidence type="ECO:0000256" key="5">
    <source>
        <dbReference type="ARBA" id="ARBA00023242"/>
    </source>
</evidence>
<evidence type="ECO:0000256" key="2">
    <source>
        <dbReference type="ARBA" id="ARBA00023015"/>
    </source>
</evidence>
<evidence type="ECO:0000256" key="3">
    <source>
        <dbReference type="ARBA" id="ARBA00023125"/>
    </source>
</evidence>
<dbReference type="CDD" id="cd00067">
    <property type="entry name" value="GAL4"/>
    <property type="match status" value="1"/>
</dbReference>
<dbReference type="SMART" id="SM00066">
    <property type="entry name" value="GAL4"/>
    <property type="match status" value="1"/>
</dbReference>
<gene>
    <name evidence="7" type="ORF">A1O9_00777</name>
</gene>
<dbReference type="GO" id="GO:0000981">
    <property type="term" value="F:DNA-binding transcription factor activity, RNA polymerase II-specific"/>
    <property type="evidence" value="ECO:0007669"/>
    <property type="project" value="InterPro"/>
</dbReference>
<dbReference type="InterPro" id="IPR021858">
    <property type="entry name" value="Fun_TF"/>
</dbReference>
<dbReference type="PANTHER" id="PTHR37534:SF46">
    <property type="entry name" value="ZN(II)2CYS6 TRANSCRIPTION FACTOR (EUROFUNG)"/>
    <property type="match status" value="1"/>
</dbReference>
<dbReference type="PANTHER" id="PTHR37534">
    <property type="entry name" value="TRANSCRIPTIONAL ACTIVATOR PROTEIN UGA3"/>
    <property type="match status" value="1"/>
</dbReference>
<dbReference type="RefSeq" id="XP_013265394.1">
    <property type="nucleotide sequence ID" value="XM_013409940.1"/>
</dbReference>
<evidence type="ECO:0000259" key="6">
    <source>
        <dbReference type="PROSITE" id="PS50048"/>
    </source>
</evidence>